<gene>
    <name evidence="10" type="ORF">NSP04_04045</name>
</gene>
<evidence type="ECO:0000256" key="6">
    <source>
        <dbReference type="ARBA" id="ARBA00023002"/>
    </source>
</evidence>
<dbReference type="SUPFAM" id="SSF46626">
    <property type="entry name" value="Cytochrome c"/>
    <property type="match status" value="2"/>
</dbReference>
<dbReference type="PROSITE" id="PS51007">
    <property type="entry name" value="CYTC"/>
    <property type="match status" value="2"/>
</dbReference>
<keyword evidence="5" id="KW-0574">Periplasm</keyword>
<keyword evidence="7 8" id="KW-0408">Iron</keyword>
<dbReference type="InterPro" id="IPR004852">
    <property type="entry name" value="Di-haem_cyt_c_peroxidsae"/>
</dbReference>
<comment type="caution">
    <text evidence="10">The sequence shown here is derived from an EMBL/GenBank/DDBJ whole genome shotgun (WGS) entry which is preliminary data.</text>
</comment>
<keyword evidence="11" id="KW-1185">Reference proteome</keyword>
<evidence type="ECO:0000313" key="10">
    <source>
        <dbReference type="EMBL" id="MCR2745812.1"/>
    </source>
</evidence>
<dbReference type="InterPro" id="IPR026259">
    <property type="entry name" value="MauG/Cytc_peroxidase"/>
</dbReference>
<dbReference type="InterPro" id="IPR009056">
    <property type="entry name" value="Cyt_c-like_dom"/>
</dbReference>
<evidence type="ECO:0000256" key="1">
    <source>
        <dbReference type="ARBA" id="ARBA00004418"/>
    </source>
</evidence>
<evidence type="ECO:0000256" key="4">
    <source>
        <dbReference type="ARBA" id="ARBA00022729"/>
    </source>
</evidence>
<dbReference type="Gene3D" id="1.10.760.10">
    <property type="entry name" value="Cytochrome c-like domain"/>
    <property type="match status" value="2"/>
</dbReference>
<dbReference type="Proteomes" id="UP001165267">
    <property type="component" value="Unassembled WGS sequence"/>
</dbReference>
<feature type="domain" description="Cytochrome c" evidence="9">
    <location>
        <begin position="27"/>
        <end position="128"/>
    </location>
</feature>
<evidence type="ECO:0000256" key="3">
    <source>
        <dbReference type="ARBA" id="ARBA00022723"/>
    </source>
</evidence>
<dbReference type="PIRSF" id="PIRSF000294">
    <property type="entry name" value="Cytochrome-c_peroxidase"/>
    <property type="match status" value="1"/>
</dbReference>
<dbReference type="InterPro" id="IPR036909">
    <property type="entry name" value="Cyt_c-like_dom_sf"/>
</dbReference>
<keyword evidence="6" id="KW-0560">Oxidoreductase</keyword>
<organism evidence="10 11">
    <name type="scientific">Limnobacter parvus</name>
    <dbReference type="NCBI Taxonomy" id="2939690"/>
    <lineage>
        <taxon>Bacteria</taxon>
        <taxon>Pseudomonadati</taxon>
        <taxon>Pseudomonadota</taxon>
        <taxon>Betaproteobacteria</taxon>
        <taxon>Burkholderiales</taxon>
        <taxon>Burkholderiaceae</taxon>
        <taxon>Limnobacter</taxon>
    </lineage>
</organism>
<keyword evidence="2 8" id="KW-0349">Heme</keyword>
<dbReference type="PANTHER" id="PTHR30600">
    <property type="entry name" value="CYTOCHROME C PEROXIDASE-RELATED"/>
    <property type="match status" value="1"/>
</dbReference>
<evidence type="ECO:0000256" key="2">
    <source>
        <dbReference type="ARBA" id="ARBA00022617"/>
    </source>
</evidence>
<evidence type="ECO:0000256" key="7">
    <source>
        <dbReference type="ARBA" id="ARBA00023004"/>
    </source>
</evidence>
<dbReference type="EMBL" id="JANKHG010000014">
    <property type="protein sequence ID" value="MCR2745812.1"/>
    <property type="molecule type" value="Genomic_DNA"/>
</dbReference>
<feature type="domain" description="Cytochrome c" evidence="9">
    <location>
        <begin position="179"/>
        <end position="303"/>
    </location>
</feature>
<evidence type="ECO:0000256" key="5">
    <source>
        <dbReference type="ARBA" id="ARBA00022764"/>
    </source>
</evidence>
<sequence>MPQATVADKEWILPTLPASPDNPLTKNSVSLGKTLFFDPRLSRNGNMSCASCHNPSLGWSDGLKTARGDHGKLLPRATPTITNVAYSKILMWDVRHPSLESQALGPMESEDEMNTDFEQVLGFLSSNAKYQTMFKQAFPAEGVSTSAMAKALANFQRTVVVNDSRFDRWLAGDTAALSWSEWRGFQLFKGKAMCSKCHSATNFTDDGFHNIGLSQLATEKADVGRYLIRKVKVNKGAFKTPPLRDVANTAPYFHDGSSGTLSEVIDHYTKGGEIRTNLSPNMFALDLTELEKKDLVEFMYSLSSAPKSFDVPSLP</sequence>
<accession>A0ABT1XEW5</accession>
<evidence type="ECO:0000259" key="9">
    <source>
        <dbReference type="PROSITE" id="PS51007"/>
    </source>
</evidence>
<dbReference type="RefSeq" id="WP_257511043.1">
    <property type="nucleotide sequence ID" value="NZ_JANKHG010000014.1"/>
</dbReference>
<dbReference type="InterPro" id="IPR051395">
    <property type="entry name" value="Cytochrome_c_Peroxidase/MauG"/>
</dbReference>
<keyword evidence="3 8" id="KW-0479">Metal-binding</keyword>
<comment type="subcellular location">
    <subcellularLocation>
        <location evidence="1">Periplasm</location>
    </subcellularLocation>
</comment>
<evidence type="ECO:0000256" key="8">
    <source>
        <dbReference type="PROSITE-ProRule" id="PRU00433"/>
    </source>
</evidence>
<reference evidence="10" key="1">
    <citation type="submission" date="2022-07" db="EMBL/GenBank/DDBJ databases">
        <authorList>
            <person name="Xamxidin M."/>
        </authorList>
    </citation>
    <scope>NUCLEOTIDE SEQUENCE</scope>
    <source>
        <strain evidence="10">YS8-69</strain>
    </source>
</reference>
<dbReference type="PANTHER" id="PTHR30600:SF10">
    <property type="entry name" value="BLL6722 PROTEIN"/>
    <property type="match status" value="1"/>
</dbReference>
<dbReference type="Pfam" id="PF03150">
    <property type="entry name" value="CCP_MauG"/>
    <property type="match status" value="1"/>
</dbReference>
<protein>
    <submittedName>
        <fullName evidence="10">Tryptophan tryptophylquinone biosynthesis enzyme MauG</fullName>
    </submittedName>
</protein>
<evidence type="ECO:0000313" key="11">
    <source>
        <dbReference type="Proteomes" id="UP001165267"/>
    </source>
</evidence>
<name>A0ABT1XEW5_9BURK</name>
<keyword evidence="4" id="KW-0732">Signal</keyword>
<proteinExistence type="predicted"/>